<evidence type="ECO:0000256" key="4">
    <source>
        <dbReference type="ARBA" id="ARBA00022598"/>
    </source>
</evidence>
<comment type="catalytic activity">
    <reaction evidence="7">
        <text>UDP-N-acetyl-alpha-D-muramoyl-L-alanine + D-glutamate + ATP = UDP-N-acetyl-alpha-D-muramoyl-L-alanyl-D-glutamate + ADP + phosphate + H(+)</text>
        <dbReference type="Rhea" id="RHEA:16429"/>
        <dbReference type="ChEBI" id="CHEBI:15378"/>
        <dbReference type="ChEBI" id="CHEBI:29986"/>
        <dbReference type="ChEBI" id="CHEBI:30616"/>
        <dbReference type="ChEBI" id="CHEBI:43474"/>
        <dbReference type="ChEBI" id="CHEBI:83898"/>
        <dbReference type="ChEBI" id="CHEBI:83900"/>
        <dbReference type="ChEBI" id="CHEBI:456216"/>
        <dbReference type="EC" id="6.3.2.9"/>
    </reaction>
</comment>
<keyword evidence="7" id="KW-0133">Cell shape</keyword>
<protein>
    <recommendedName>
        <fullName evidence="7">UDP-N-acetylmuramoylalanine--D-glutamate ligase</fullName>
        <ecNumber evidence="7">6.3.2.9</ecNumber>
    </recommendedName>
</protein>
<dbReference type="GO" id="GO:0008764">
    <property type="term" value="F:UDP-N-acetylmuramoylalanine-D-glutamate ligase activity"/>
    <property type="evidence" value="ECO:0007669"/>
    <property type="project" value="UniProtKB-EC"/>
</dbReference>
<evidence type="ECO:0000256" key="1">
    <source>
        <dbReference type="ARBA" id="ARBA00004496"/>
    </source>
</evidence>
<evidence type="ECO:0000313" key="11">
    <source>
        <dbReference type="Proteomes" id="UP000034875"/>
    </source>
</evidence>
<dbReference type="InterPro" id="IPR036565">
    <property type="entry name" value="Mur-like_cat_sf"/>
</dbReference>
<dbReference type="NCBIfam" id="TIGR01087">
    <property type="entry name" value="murD"/>
    <property type="match status" value="1"/>
</dbReference>
<keyword evidence="5" id="KW-0547">Nucleotide-binding</keyword>
<reference evidence="10 11" key="1">
    <citation type="journal article" date="2015" name="Nature">
        <title>rRNA introns, odd ribosomes, and small enigmatic genomes across a large radiation of phyla.</title>
        <authorList>
            <person name="Brown C.T."/>
            <person name="Hug L.A."/>
            <person name="Thomas B.C."/>
            <person name="Sharon I."/>
            <person name="Castelle C.J."/>
            <person name="Singh A."/>
            <person name="Wilkins M.J."/>
            <person name="Williams K.H."/>
            <person name="Banfield J.F."/>
        </authorList>
    </citation>
    <scope>NUCLEOTIDE SEQUENCE [LARGE SCALE GENOMIC DNA]</scope>
</reference>
<keyword evidence="4 10" id="KW-0436">Ligase</keyword>
<dbReference type="PANTHER" id="PTHR43692:SF1">
    <property type="entry name" value="UDP-N-ACETYLMURAMOYLALANINE--D-GLUTAMATE LIGASE"/>
    <property type="match status" value="1"/>
</dbReference>
<feature type="domain" description="Mur ligase C-terminal" evidence="8">
    <location>
        <begin position="138"/>
        <end position="253"/>
    </location>
</feature>
<comment type="pathway">
    <text evidence="2 7">Cell wall biogenesis; peptidoglycan biosynthesis.</text>
</comment>
<dbReference type="SUPFAM" id="SSF53623">
    <property type="entry name" value="MurD-like peptide ligases, catalytic domain"/>
    <property type="match status" value="1"/>
</dbReference>
<dbReference type="InterPro" id="IPR005762">
    <property type="entry name" value="MurD"/>
</dbReference>
<proteinExistence type="predicted"/>
<name>A0A0G1B966_9BACT</name>
<dbReference type="GO" id="GO:0009252">
    <property type="term" value="P:peptidoglycan biosynthetic process"/>
    <property type="evidence" value="ECO:0007669"/>
    <property type="project" value="UniProtKB-UniPathway"/>
</dbReference>
<dbReference type="SUPFAM" id="SSF53244">
    <property type="entry name" value="MurD-like peptide ligases, peptide-binding domain"/>
    <property type="match status" value="1"/>
</dbReference>
<keyword evidence="7" id="KW-0132">Cell division</keyword>
<evidence type="ECO:0000313" key="10">
    <source>
        <dbReference type="EMBL" id="KKS42861.1"/>
    </source>
</evidence>
<comment type="subcellular location">
    <subcellularLocation>
        <location evidence="1 7">Cytoplasm</location>
    </subcellularLocation>
</comment>
<evidence type="ECO:0000256" key="6">
    <source>
        <dbReference type="ARBA" id="ARBA00022840"/>
    </source>
</evidence>
<evidence type="ECO:0000259" key="9">
    <source>
        <dbReference type="Pfam" id="PF08245"/>
    </source>
</evidence>
<keyword evidence="6" id="KW-0067">ATP-binding</keyword>
<dbReference type="Gene3D" id="3.40.1190.10">
    <property type="entry name" value="Mur-like, catalytic domain"/>
    <property type="match status" value="1"/>
</dbReference>
<dbReference type="Proteomes" id="UP000034875">
    <property type="component" value="Unassembled WGS sequence"/>
</dbReference>
<evidence type="ECO:0000256" key="3">
    <source>
        <dbReference type="ARBA" id="ARBA00022490"/>
    </source>
</evidence>
<dbReference type="PANTHER" id="PTHR43692">
    <property type="entry name" value="UDP-N-ACETYLMURAMOYLALANINE--D-GLUTAMATE LIGASE"/>
    <property type="match status" value="1"/>
</dbReference>
<dbReference type="Gene3D" id="3.90.190.20">
    <property type="entry name" value="Mur ligase, C-terminal domain"/>
    <property type="match status" value="1"/>
</dbReference>
<feature type="non-terminal residue" evidence="10">
    <location>
        <position position="1"/>
    </location>
</feature>
<dbReference type="EC" id="6.3.2.9" evidence="7"/>
<dbReference type="InterPro" id="IPR004101">
    <property type="entry name" value="Mur_ligase_C"/>
</dbReference>
<dbReference type="GO" id="GO:0005737">
    <property type="term" value="C:cytoplasm"/>
    <property type="evidence" value="ECO:0007669"/>
    <property type="project" value="UniProtKB-SubCell"/>
</dbReference>
<dbReference type="GO" id="GO:0071555">
    <property type="term" value="P:cell wall organization"/>
    <property type="evidence" value="ECO:0007669"/>
    <property type="project" value="UniProtKB-KW"/>
</dbReference>
<dbReference type="Pfam" id="PF02875">
    <property type="entry name" value="Mur_ligase_C"/>
    <property type="match status" value="1"/>
</dbReference>
<dbReference type="InterPro" id="IPR036615">
    <property type="entry name" value="Mur_ligase_C_dom_sf"/>
</dbReference>
<evidence type="ECO:0000256" key="2">
    <source>
        <dbReference type="ARBA" id="ARBA00004752"/>
    </source>
</evidence>
<dbReference type="GO" id="GO:0005524">
    <property type="term" value="F:ATP binding"/>
    <property type="evidence" value="ECO:0007669"/>
    <property type="project" value="UniProtKB-KW"/>
</dbReference>
<evidence type="ECO:0000259" key="8">
    <source>
        <dbReference type="Pfam" id="PF02875"/>
    </source>
</evidence>
<evidence type="ECO:0000256" key="7">
    <source>
        <dbReference type="RuleBase" id="RU003664"/>
    </source>
</evidence>
<dbReference type="UniPathway" id="UPA00219"/>
<dbReference type="Pfam" id="PF08245">
    <property type="entry name" value="Mur_ligase_M"/>
    <property type="match status" value="1"/>
</dbReference>
<sequence length="280" mass="31060">HTGPRIAVITNIYQDHLNRYPSYQAYIAAKDNILKFQKNEDGAILNYDNAILRAFGKKYLKRGRKIIWFSKSEKTNGAYLKNGRVFFGDQKIMPFSEIQIPGEHNIENVLAAVCVAKILRVSNDIIRRQIASFKGVPNRLELIRSVNGTKYYNDTTATAPDAAISALKTLGNADKKNIILIAGGANKKLDYKRFVEVINKFVKILIVFPGTATKKILNESLRPDQIIGAQSMDFAVNAAASLAKTGDIVLLSPGAASFGLFLHEFDRGEKFVKAVKALKL</sequence>
<dbReference type="EMBL" id="LCCZ01000035">
    <property type="protein sequence ID" value="KKS42861.1"/>
    <property type="molecule type" value="Genomic_DNA"/>
</dbReference>
<organism evidence="10 11">
    <name type="scientific">candidate division CPR1 bacterium GW2011_GWA2_42_17</name>
    <dbReference type="NCBI Taxonomy" id="1618341"/>
    <lineage>
        <taxon>Bacteria</taxon>
        <taxon>candidate division CPR1</taxon>
    </lineage>
</organism>
<comment type="function">
    <text evidence="7">Cell wall formation. Catalyzes the addition of glutamate to the nucleotide precursor UDP-N-acetylmuramoyl-L-alanine (UMA).</text>
</comment>
<dbReference type="AlphaFoldDB" id="A0A0G1B966"/>
<keyword evidence="7" id="KW-0131">Cell cycle</keyword>
<comment type="caution">
    <text evidence="10">The sequence shown here is derived from an EMBL/GenBank/DDBJ whole genome shotgun (WGS) entry which is preliminary data.</text>
</comment>
<keyword evidence="3" id="KW-0963">Cytoplasm</keyword>
<gene>
    <name evidence="10" type="ORF">UV05_C0035G0001</name>
</gene>
<keyword evidence="7" id="KW-0961">Cell wall biogenesis/degradation</keyword>
<dbReference type="GO" id="GO:0051301">
    <property type="term" value="P:cell division"/>
    <property type="evidence" value="ECO:0007669"/>
    <property type="project" value="UniProtKB-KW"/>
</dbReference>
<dbReference type="InterPro" id="IPR013221">
    <property type="entry name" value="Mur_ligase_cen"/>
</dbReference>
<feature type="domain" description="Mur ligase central" evidence="9">
    <location>
        <begin position="4"/>
        <end position="116"/>
    </location>
</feature>
<keyword evidence="7" id="KW-0573">Peptidoglycan synthesis</keyword>
<evidence type="ECO:0000256" key="5">
    <source>
        <dbReference type="ARBA" id="ARBA00022741"/>
    </source>
</evidence>
<accession>A0A0G1B966</accession>
<dbReference type="GO" id="GO:0008360">
    <property type="term" value="P:regulation of cell shape"/>
    <property type="evidence" value="ECO:0007669"/>
    <property type="project" value="UniProtKB-KW"/>
</dbReference>